<organism evidence="2 3">
    <name type="scientific">Trichinella pseudospiralis</name>
    <name type="common">Parasitic roundworm</name>
    <dbReference type="NCBI Taxonomy" id="6337"/>
    <lineage>
        <taxon>Eukaryota</taxon>
        <taxon>Metazoa</taxon>
        <taxon>Ecdysozoa</taxon>
        <taxon>Nematoda</taxon>
        <taxon>Enoplea</taxon>
        <taxon>Dorylaimia</taxon>
        <taxon>Trichinellida</taxon>
        <taxon>Trichinellidae</taxon>
        <taxon>Trichinella</taxon>
    </lineage>
</organism>
<name>A0A0V1FV04_TRIPS</name>
<comment type="caution">
    <text evidence="2">The sequence shown here is derived from an EMBL/GenBank/DDBJ whole genome shotgun (WGS) entry which is preliminary data.</text>
</comment>
<evidence type="ECO:0000313" key="2">
    <source>
        <dbReference type="EMBL" id="KRY89876.1"/>
    </source>
</evidence>
<evidence type="ECO:0000256" key="1">
    <source>
        <dbReference type="SAM" id="Phobius"/>
    </source>
</evidence>
<keyword evidence="3" id="KW-1185">Reference proteome</keyword>
<feature type="transmembrane region" description="Helical" evidence="1">
    <location>
        <begin position="26"/>
        <end position="43"/>
    </location>
</feature>
<gene>
    <name evidence="2" type="ORF">T4D_12568</name>
</gene>
<proteinExistence type="predicted"/>
<keyword evidence="1" id="KW-0812">Transmembrane</keyword>
<dbReference type="EMBL" id="JYDT01000027">
    <property type="protein sequence ID" value="KRY89876.1"/>
    <property type="molecule type" value="Genomic_DNA"/>
</dbReference>
<dbReference type="AlphaFoldDB" id="A0A0V1FV04"/>
<reference evidence="2 3" key="1">
    <citation type="submission" date="2015-01" db="EMBL/GenBank/DDBJ databases">
        <title>Evolution of Trichinella species and genotypes.</title>
        <authorList>
            <person name="Korhonen P.K."/>
            <person name="Edoardo P."/>
            <person name="Giuseppe L.R."/>
            <person name="Gasser R.B."/>
        </authorList>
    </citation>
    <scope>NUCLEOTIDE SEQUENCE [LARGE SCALE GENOMIC DNA]</scope>
    <source>
        <strain evidence="2">ISS470</strain>
    </source>
</reference>
<protein>
    <submittedName>
        <fullName evidence="2">Uncharacterized protein</fullName>
    </submittedName>
</protein>
<dbReference type="Proteomes" id="UP000054995">
    <property type="component" value="Unassembled WGS sequence"/>
</dbReference>
<evidence type="ECO:0000313" key="3">
    <source>
        <dbReference type="Proteomes" id="UP000054995"/>
    </source>
</evidence>
<sequence length="83" mass="9565">MNLRILNSILNKHFDKEFNAKHSRKVELAVLNFLSFFTIPAYLSSSVMSSFMPNRNLLPDSDSVSSSEFQQAKNFRFTMISDI</sequence>
<accession>A0A0V1FV04</accession>
<keyword evidence="1" id="KW-1133">Transmembrane helix</keyword>
<keyword evidence="1" id="KW-0472">Membrane</keyword>